<dbReference type="EMBL" id="JAENGY010002082">
    <property type="protein sequence ID" value="KAG6945521.1"/>
    <property type="molecule type" value="Genomic_DNA"/>
</dbReference>
<gene>
    <name evidence="2" type="ORF">JG688_00016512</name>
</gene>
<accession>A0A8J5IIU4</accession>
<evidence type="ECO:0000313" key="2">
    <source>
        <dbReference type="EMBL" id="KAG6945521.1"/>
    </source>
</evidence>
<evidence type="ECO:0000256" key="1">
    <source>
        <dbReference type="SAM" id="MobiDB-lite"/>
    </source>
</evidence>
<dbReference type="AlphaFoldDB" id="A0A8J5IIU4"/>
<evidence type="ECO:0000313" key="3">
    <source>
        <dbReference type="Proteomes" id="UP000709295"/>
    </source>
</evidence>
<sequence length="66" mass="6918">MTLPDKLENMCPQFEQMKAMFGERANVTPSATLELGAPSGTSDGATMGGATMSSCMPPRHSPSSCH</sequence>
<comment type="caution">
    <text evidence="2">The sequence shown here is derived from an EMBL/GenBank/DDBJ whole genome shotgun (WGS) entry which is preliminary data.</text>
</comment>
<protein>
    <submittedName>
        <fullName evidence="2">Uncharacterized protein</fullName>
    </submittedName>
</protein>
<name>A0A8J5IIU4_9STRA</name>
<organism evidence="2 3">
    <name type="scientific">Phytophthora aleatoria</name>
    <dbReference type="NCBI Taxonomy" id="2496075"/>
    <lineage>
        <taxon>Eukaryota</taxon>
        <taxon>Sar</taxon>
        <taxon>Stramenopiles</taxon>
        <taxon>Oomycota</taxon>
        <taxon>Peronosporomycetes</taxon>
        <taxon>Peronosporales</taxon>
        <taxon>Peronosporaceae</taxon>
        <taxon>Phytophthora</taxon>
    </lineage>
</organism>
<proteinExistence type="predicted"/>
<reference evidence="2" key="1">
    <citation type="submission" date="2021-01" db="EMBL/GenBank/DDBJ databases">
        <title>Phytophthora aleatoria, a newly-described species from Pinus radiata is distinct from Phytophthora cactorum isolates based on comparative genomics.</title>
        <authorList>
            <person name="Mcdougal R."/>
            <person name="Panda P."/>
            <person name="Williams N."/>
            <person name="Studholme D.J."/>
        </authorList>
    </citation>
    <scope>NUCLEOTIDE SEQUENCE</scope>
    <source>
        <strain evidence="2">NZFS 4037</strain>
    </source>
</reference>
<dbReference type="Proteomes" id="UP000709295">
    <property type="component" value="Unassembled WGS sequence"/>
</dbReference>
<feature type="region of interest" description="Disordered" evidence="1">
    <location>
        <begin position="32"/>
        <end position="66"/>
    </location>
</feature>
<keyword evidence="3" id="KW-1185">Reference proteome</keyword>